<proteinExistence type="predicted"/>
<dbReference type="AlphaFoldDB" id="A0A2T0FG29"/>
<gene>
    <name evidence="2" type="ORF">B9G98_01572</name>
</gene>
<dbReference type="EMBL" id="NDIQ01000001">
    <property type="protein sequence ID" value="PRT53952.1"/>
    <property type="molecule type" value="Genomic_DNA"/>
</dbReference>
<comment type="caution">
    <text evidence="2">The sequence shown here is derived from an EMBL/GenBank/DDBJ whole genome shotgun (WGS) entry which is preliminary data.</text>
</comment>
<accession>A0A2T0FG29</accession>
<protein>
    <submittedName>
        <fullName evidence="2">Uncharacterized protein</fullName>
    </submittedName>
</protein>
<dbReference type="PANTHER" id="PTHR42089">
    <property type="entry name" value="YALI0F09427P"/>
    <property type="match status" value="1"/>
</dbReference>
<dbReference type="GeneID" id="36515321"/>
<sequence length="122" mass="13517">MEDVLSKVSIVVSPALAQFAPVTLPYGYKQVESVPEVDTSSLPLIICDSDNYLAGLAAKHESRIAAMDKWKRDKKQRDIEEKKRLAPGYFDGTNRLLVPTAKQPPPETPENDALSIENLHLS</sequence>
<dbReference type="RefSeq" id="XP_024663898.1">
    <property type="nucleotide sequence ID" value="XM_024808130.1"/>
</dbReference>
<evidence type="ECO:0000313" key="2">
    <source>
        <dbReference type="EMBL" id="PRT53952.1"/>
    </source>
</evidence>
<evidence type="ECO:0000256" key="1">
    <source>
        <dbReference type="SAM" id="MobiDB-lite"/>
    </source>
</evidence>
<organism evidence="2 3">
    <name type="scientific">Wickerhamiella sorbophila</name>
    <dbReference type="NCBI Taxonomy" id="45607"/>
    <lineage>
        <taxon>Eukaryota</taxon>
        <taxon>Fungi</taxon>
        <taxon>Dikarya</taxon>
        <taxon>Ascomycota</taxon>
        <taxon>Saccharomycotina</taxon>
        <taxon>Dipodascomycetes</taxon>
        <taxon>Dipodascales</taxon>
        <taxon>Trichomonascaceae</taxon>
        <taxon>Wickerhamiella</taxon>
    </lineage>
</organism>
<keyword evidence="3" id="KW-1185">Reference proteome</keyword>
<dbReference type="PANTHER" id="PTHR42089:SF1">
    <property type="entry name" value="YALI0F09427P"/>
    <property type="match status" value="1"/>
</dbReference>
<name>A0A2T0FG29_9ASCO</name>
<dbReference type="OrthoDB" id="5344687at2759"/>
<dbReference type="Proteomes" id="UP000238350">
    <property type="component" value="Unassembled WGS sequence"/>
</dbReference>
<reference evidence="2 3" key="1">
    <citation type="submission" date="2017-04" db="EMBL/GenBank/DDBJ databases">
        <title>Genome sequencing of [Candida] sorbophila.</title>
        <authorList>
            <person name="Ahn J.O."/>
        </authorList>
    </citation>
    <scope>NUCLEOTIDE SEQUENCE [LARGE SCALE GENOMIC DNA]</scope>
    <source>
        <strain evidence="2 3">DS02</strain>
    </source>
</reference>
<feature type="region of interest" description="Disordered" evidence="1">
    <location>
        <begin position="76"/>
        <end position="122"/>
    </location>
</feature>
<evidence type="ECO:0000313" key="3">
    <source>
        <dbReference type="Proteomes" id="UP000238350"/>
    </source>
</evidence>